<name>A0A0N7YLI5_9ACTN</name>
<organism evidence="3 4">
    <name type="scientific">Streptomyces lydicamycinicus</name>
    <dbReference type="NCBI Taxonomy" id="1546107"/>
    <lineage>
        <taxon>Bacteria</taxon>
        <taxon>Bacillati</taxon>
        <taxon>Actinomycetota</taxon>
        <taxon>Actinomycetes</taxon>
        <taxon>Kitasatosporales</taxon>
        <taxon>Streptomycetaceae</taxon>
        <taxon>Streptomyces</taxon>
    </lineage>
</organism>
<evidence type="ECO:0000259" key="2">
    <source>
        <dbReference type="Pfam" id="PF21922"/>
    </source>
</evidence>
<dbReference type="PANTHER" id="PTHR30627:SF24">
    <property type="entry name" value="PENICILLIN-BINDING PROTEIN 4B"/>
    <property type="match status" value="1"/>
</dbReference>
<dbReference type="SUPFAM" id="SSF56601">
    <property type="entry name" value="beta-lactamase/transpeptidase-like"/>
    <property type="match status" value="1"/>
</dbReference>
<dbReference type="PANTHER" id="PTHR30627">
    <property type="entry name" value="PEPTIDOGLYCAN D,D-TRANSPEPTIDASE"/>
    <property type="match status" value="1"/>
</dbReference>
<reference evidence="4" key="1">
    <citation type="submission" date="2014-09" db="EMBL/GenBank/DDBJ databases">
        <title>Whole genome shotgun sequence of Streptomyces sp. NBRC 110027.</title>
        <authorList>
            <person name="Komaki H."/>
            <person name="Ichikawa N."/>
            <person name="Katano-Makiyama Y."/>
            <person name="Hosoyama A."/>
            <person name="Hashimoto M."/>
            <person name="Uohara A."/>
            <person name="Kitahashi Y."/>
            <person name="Ohji S."/>
            <person name="Kimura A."/>
            <person name="Yamazoe A."/>
            <person name="Igarashi Y."/>
            <person name="Fujita N."/>
        </authorList>
    </citation>
    <scope>NUCLEOTIDE SEQUENCE [LARGE SCALE GENOMIC DNA]</scope>
    <source>
        <strain evidence="4">NBRC 110027</strain>
    </source>
</reference>
<dbReference type="RefSeq" id="WP_042154781.1">
    <property type="nucleotide sequence ID" value="NZ_BBNO01000004.1"/>
</dbReference>
<dbReference type="OrthoDB" id="9766847at2"/>
<dbReference type="InterPro" id="IPR054120">
    <property type="entry name" value="PBPA_dimer"/>
</dbReference>
<proteinExistence type="predicted"/>
<dbReference type="GO" id="GO:0008658">
    <property type="term" value="F:penicillin binding"/>
    <property type="evidence" value="ECO:0007669"/>
    <property type="project" value="InterPro"/>
</dbReference>
<gene>
    <name evidence="3" type="ORF">TPA0598_04_05430</name>
</gene>
<accession>A0A0N7YLI5</accession>
<dbReference type="InterPro" id="IPR001460">
    <property type="entry name" value="PCN-bd_Tpept"/>
</dbReference>
<reference evidence="3 4" key="2">
    <citation type="journal article" date="2015" name="Stand. Genomic Sci.">
        <title>Draft genome sequence of marine-derived Streptomyces sp. TP-A0598, a producer of anti-MRSA antibiotic lydicamycins.</title>
        <authorList>
            <person name="Komaki H."/>
            <person name="Ichikawa N."/>
            <person name="Hosoyama A."/>
            <person name="Fujita N."/>
            <person name="Igarashi Y."/>
        </authorList>
    </citation>
    <scope>NUCLEOTIDE SEQUENCE [LARGE SCALE GENOMIC DNA]</scope>
    <source>
        <strain evidence="3 4">NBRC 110027</strain>
    </source>
</reference>
<dbReference type="EMBL" id="BBNO01000004">
    <property type="protein sequence ID" value="GAO08907.1"/>
    <property type="molecule type" value="Genomic_DNA"/>
</dbReference>
<evidence type="ECO:0000313" key="3">
    <source>
        <dbReference type="EMBL" id="GAO08907.1"/>
    </source>
</evidence>
<dbReference type="GO" id="GO:0071555">
    <property type="term" value="P:cell wall organization"/>
    <property type="evidence" value="ECO:0007669"/>
    <property type="project" value="TreeGrafter"/>
</dbReference>
<dbReference type="GO" id="GO:0005886">
    <property type="term" value="C:plasma membrane"/>
    <property type="evidence" value="ECO:0007669"/>
    <property type="project" value="TreeGrafter"/>
</dbReference>
<sequence length="485" mass="51004">MNKPLRRAAVFCLALIVALMGWATWLQGAKAGDYKEDPHNPRVTIGKYSAPLGNILVDGEPVTGSAATSDTLKYKRTYKDGPLYAPVTGFTSQIFGSNQLESLYGDLLDGSDSRLQTPADALTRKRAKGGDVATTIDAAVQKAGYRALGDKKGAAVAMDPATGRILGMVSTPSYDPGTFAGSDGADQKAWRKMSGDSEDPEVNRALRQPLPPGSTFKLVVAAAALEDGLYSSVDEPTDSPDPYTLPHTRTELTNENRAAPCKNADIRTALQYSCNTVFAKMAVDLGKDKVKAQAEKFGFNDGKVDTPVRAGKSVYPGNMDEAQTALSGIGQFDDQATPLQMAMVSSAIANGSELKTPQLVDKLTDGGGNTVQSNEPKTYRDDKAMSARTAQQLRSAMQTVVDKGTGSGAKIDGLTVGGKTGTAQHGVDNSGTPYAWFVSYAEDGKGHRVAVAVMVEDGHAARNEVSGNGLAGPIARAMMKAALPS</sequence>
<comment type="caution">
    <text evidence="3">The sequence shown here is derived from an EMBL/GenBank/DDBJ whole genome shotgun (WGS) entry which is preliminary data.</text>
</comment>
<dbReference type="Proteomes" id="UP000048965">
    <property type="component" value="Unassembled WGS sequence"/>
</dbReference>
<dbReference type="AlphaFoldDB" id="A0A0N7YLI5"/>
<feature type="domain" description="Penicillin binding protein A dimerisation" evidence="2">
    <location>
        <begin position="53"/>
        <end position="132"/>
    </location>
</feature>
<dbReference type="InterPro" id="IPR050515">
    <property type="entry name" value="Beta-lactam/transpept"/>
</dbReference>
<dbReference type="GO" id="GO:0071972">
    <property type="term" value="F:peptidoglycan L,D-transpeptidase activity"/>
    <property type="evidence" value="ECO:0007669"/>
    <property type="project" value="TreeGrafter"/>
</dbReference>
<evidence type="ECO:0000313" key="4">
    <source>
        <dbReference type="Proteomes" id="UP000048965"/>
    </source>
</evidence>
<protein>
    <submittedName>
        <fullName evidence="3">Putative penicillin-binding protein</fullName>
    </submittedName>
</protein>
<dbReference type="Gene3D" id="3.40.710.10">
    <property type="entry name" value="DD-peptidase/beta-lactamase superfamily"/>
    <property type="match status" value="1"/>
</dbReference>
<keyword evidence="4" id="KW-1185">Reference proteome</keyword>
<feature type="domain" description="Penicillin-binding protein transpeptidase" evidence="1">
    <location>
        <begin position="153"/>
        <end position="480"/>
    </location>
</feature>
<dbReference type="InterPro" id="IPR012338">
    <property type="entry name" value="Beta-lactam/transpept-like"/>
</dbReference>
<dbReference type="Pfam" id="PF21922">
    <property type="entry name" value="PBP_dimer_2"/>
    <property type="match status" value="1"/>
</dbReference>
<dbReference type="Pfam" id="PF00905">
    <property type="entry name" value="Transpeptidase"/>
    <property type="match status" value="1"/>
</dbReference>
<evidence type="ECO:0000259" key="1">
    <source>
        <dbReference type="Pfam" id="PF00905"/>
    </source>
</evidence>
<dbReference type="Gene3D" id="3.90.1310.10">
    <property type="entry name" value="Penicillin-binding protein 2a (Domain 2)"/>
    <property type="match status" value="1"/>
</dbReference>